<dbReference type="HOGENOM" id="CLU_087854_1_1_6"/>
<dbReference type="OrthoDB" id="9807202at2"/>
<keyword evidence="2 3" id="KW-0378">Hydrolase</keyword>
<proteinExistence type="inferred from homology"/>
<comment type="function">
    <text evidence="3">Probably deamidates glutamine residues to glutamate on methyl-accepting chemotaxis receptors (MCPs), playing an important role in chemotaxis.</text>
</comment>
<dbReference type="Gene3D" id="3.30.1330.200">
    <property type="match status" value="1"/>
</dbReference>
<dbReference type="eggNOG" id="COG1871">
    <property type="taxonomic scope" value="Bacteria"/>
</dbReference>
<gene>
    <name evidence="3" type="primary">cheD</name>
    <name evidence="4" type="ordered locus">Thivi_4120</name>
</gene>
<dbReference type="InterPro" id="IPR038592">
    <property type="entry name" value="CheD-like_sf"/>
</dbReference>
<dbReference type="EMBL" id="CP003154">
    <property type="protein sequence ID" value="AFL75941.1"/>
    <property type="molecule type" value="Genomic_DNA"/>
</dbReference>
<dbReference type="AlphaFoldDB" id="I3YG23"/>
<dbReference type="InterPro" id="IPR005659">
    <property type="entry name" value="Chemorcpt_Glu_NH3ase_CheD"/>
</dbReference>
<dbReference type="RefSeq" id="WP_014780326.1">
    <property type="nucleotide sequence ID" value="NC_018012.1"/>
</dbReference>
<keyword evidence="1 3" id="KW-0145">Chemotaxis</keyword>
<dbReference type="PANTHER" id="PTHR35147:SF3">
    <property type="entry name" value="CHEMORECEPTOR GLUTAMINE DEAMIDASE CHED 1-RELATED"/>
    <property type="match status" value="1"/>
</dbReference>
<dbReference type="InterPro" id="IPR011324">
    <property type="entry name" value="Cytotoxic_necrot_fac-like_cat"/>
</dbReference>
<dbReference type="STRING" id="765911.Thivi_4120"/>
<evidence type="ECO:0000313" key="4">
    <source>
        <dbReference type="EMBL" id="AFL75941.1"/>
    </source>
</evidence>
<evidence type="ECO:0000256" key="2">
    <source>
        <dbReference type="ARBA" id="ARBA00022801"/>
    </source>
</evidence>
<dbReference type="Pfam" id="PF03975">
    <property type="entry name" value="CheD"/>
    <property type="match status" value="1"/>
</dbReference>
<sequence>MQDIYIHPCEVWFGGGRTRLRTTLGSCVAITLWHPTLHIGGICHFMLSHSPSVRRVDREGCYADTAMELLQAKLCATGQRPEAFEAKLFGAGNMFCRSGLSSKSIPIRIQERNIAAGRELAMQYGHRVVAEHVGGRGHRQLVFDLATGLAWLKHAGGSCADHCECRCAEKAA</sequence>
<dbReference type="EC" id="3.5.1.44" evidence="3"/>
<evidence type="ECO:0000256" key="3">
    <source>
        <dbReference type="HAMAP-Rule" id="MF_01440"/>
    </source>
</evidence>
<dbReference type="GO" id="GO:0050568">
    <property type="term" value="F:protein-glutamine glutaminase activity"/>
    <property type="evidence" value="ECO:0007669"/>
    <property type="project" value="UniProtKB-UniRule"/>
</dbReference>
<dbReference type="CDD" id="cd16352">
    <property type="entry name" value="CheD"/>
    <property type="match status" value="1"/>
</dbReference>
<accession>I3YG23</accession>
<evidence type="ECO:0000256" key="1">
    <source>
        <dbReference type="ARBA" id="ARBA00022500"/>
    </source>
</evidence>
<evidence type="ECO:0000313" key="5">
    <source>
        <dbReference type="Proteomes" id="UP000006062"/>
    </source>
</evidence>
<comment type="similarity">
    <text evidence="3">Belongs to the CheD family.</text>
</comment>
<organism evidence="4 5">
    <name type="scientific">Thiocystis violascens (strain ATCC 17096 / DSM 198 / 6111)</name>
    <name type="common">Chromatium violascens</name>
    <dbReference type="NCBI Taxonomy" id="765911"/>
    <lineage>
        <taxon>Bacteria</taxon>
        <taxon>Pseudomonadati</taxon>
        <taxon>Pseudomonadota</taxon>
        <taxon>Gammaproteobacteria</taxon>
        <taxon>Chromatiales</taxon>
        <taxon>Chromatiaceae</taxon>
        <taxon>Thiocystis</taxon>
    </lineage>
</organism>
<dbReference type="KEGG" id="tvi:Thivi_4120"/>
<name>I3YG23_THIV6</name>
<dbReference type="GO" id="GO:0006935">
    <property type="term" value="P:chemotaxis"/>
    <property type="evidence" value="ECO:0007669"/>
    <property type="project" value="UniProtKB-UniRule"/>
</dbReference>
<dbReference type="PANTHER" id="PTHR35147">
    <property type="entry name" value="CHEMORECEPTOR GLUTAMINE DEAMIDASE CHED-RELATED"/>
    <property type="match status" value="1"/>
</dbReference>
<protein>
    <recommendedName>
        <fullName evidence="3">Probable chemoreceptor glutamine deamidase CheD</fullName>
        <ecNumber evidence="3">3.5.1.44</ecNumber>
    </recommendedName>
</protein>
<keyword evidence="5" id="KW-1185">Reference proteome</keyword>
<comment type="catalytic activity">
    <reaction evidence="3">
        <text>L-glutaminyl-[protein] + H2O = L-glutamyl-[protein] + NH4(+)</text>
        <dbReference type="Rhea" id="RHEA:16441"/>
        <dbReference type="Rhea" id="RHEA-COMP:10207"/>
        <dbReference type="Rhea" id="RHEA-COMP:10208"/>
        <dbReference type="ChEBI" id="CHEBI:15377"/>
        <dbReference type="ChEBI" id="CHEBI:28938"/>
        <dbReference type="ChEBI" id="CHEBI:29973"/>
        <dbReference type="ChEBI" id="CHEBI:30011"/>
        <dbReference type="EC" id="3.5.1.44"/>
    </reaction>
</comment>
<dbReference type="SUPFAM" id="SSF64438">
    <property type="entry name" value="CNF1/YfiH-like putative cysteine hydrolases"/>
    <property type="match status" value="1"/>
</dbReference>
<dbReference type="Proteomes" id="UP000006062">
    <property type="component" value="Chromosome"/>
</dbReference>
<reference evidence="4 5" key="1">
    <citation type="submission" date="2012-06" db="EMBL/GenBank/DDBJ databases">
        <title>Complete sequence of Thiocystis violascens DSM 198.</title>
        <authorList>
            <consortium name="US DOE Joint Genome Institute"/>
            <person name="Lucas S."/>
            <person name="Han J."/>
            <person name="Lapidus A."/>
            <person name="Cheng J.-F."/>
            <person name="Goodwin L."/>
            <person name="Pitluck S."/>
            <person name="Peters L."/>
            <person name="Ovchinnikova G."/>
            <person name="Teshima H."/>
            <person name="Detter J.C."/>
            <person name="Han C."/>
            <person name="Tapia R."/>
            <person name="Land M."/>
            <person name="Hauser L."/>
            <person name="Kyrpides N."/>
            <person name="Ivanova N."/>
            <person name="Pagani I."/>
            <person name="Vogl K."/>
            <person name="Liu Z."/>
            <person name="Frigaard N.-U."/>
            <person name="Bryant D."/>
            <person name="Woyke T."/>
        </authorList>
    </citation>
    <scope>NUCLEOTIDE SEQUENCE [LARGE SCALE GENOMIC DNA]</scope>
    <source>
        <strain evidence="5">ATCC 17096 / DSM 198 / 6111</strain>
    </source>
</reference>
<dbReference type="HAMAP" id="MF_01440">
    <property type="entry name" value="CheD"/>
    <property type="match status" value="1"/>
</dbReference>